<dbReference type="InterPro" id="IPR038765">
    <property type="entry name" value="Papain-like_cys_pep_sf"/>
</dbReference>
<dbReference type="PANTHER" id="PTHR34835:SF63">
    <property type="entry name" value="AMINOTRANSFERASE-LIKE PLANT MOBILE DOMAIN-CONTAINING PROTEIN"/>
    <property type="match status" value="1"/>
</dbReference>
<dbReference type="Gene3D" id="3.40.395.10">
    <property type="entry name" value="Adenoviral Proteinase, Chain A"/>
    <property type="match status" value="1"/>
</dbReference>
<reference evidence="2" key="1">
    <citation type="submission" date="2020-05" db="EMBL/GenBank/DDBJ databases">
        <title>WGS assembly of Panicum virgatum.</title>
        <authorList>
            <person name="Lovell J.T."/>
            <person name="Jenkins J."/>
            <person name="Shu S."/>
            <person name="Juenger T.E."/>
            <person name="Schmutz J."/>
        </authorList>
    </citation>
    <scope>NUCLEOTIDE SEQUENCE</scope>
    <source>
        <strain evidence="2">AP13</strain>
    </source>
</reference>
<accession>A0A8T0UYC2</accession>
<dbReference type="Proteomes" id="UP000823388">
    <property type="component" value="Chromosome 3K"/>
</dbReference>
<dbReference type="EMBL" id="CM029041">
    <property type="protein sequence ID" value="KAG2627861.1"/>
    <property type="molecule type" value="Genomic_DNA"/>
</dbReference>
<organism evidence="2 3">
    <name type="scientific">Panicum virgatum</name>
    <name type="common">Blackwell switchgrass</name>
    <dbReference type="NCBI Taxonomy" id="38727"/>
    <lineage>
        <taxon>Eukaryota</taxon>
        <taxon>Viridiplantae</taxon>
        <taxon>Streptophyta</taxon>
        <taxon>Embryophyta</taxon>
        <taxon>Tracheophyta</taxon>
        <taxon>Spermatophyta</taxon>
        <taxon>Magnoliopsida</taxon>
        <taxon>Liliopsida</taxon>
        <taxon>Poales</taxon>
        <taxon>Poaceae</taxon>
        <taxon>PACMAD clade</taxon>
        <taxon>Panicoideae</taxon>
        <taxon>Panicodae</taxon>
        <taxon>Paniceae</taxon>
        <taxon>Panicinae</taxon>
        <taxon>Panicum</taxon>
        <taxon>Panicum sect. Hiantes</taxon>
    </lineage>
</organism>
<evidence type="ECO:0000256" key="1">
    <source>
        <dbReference type="SAM" id="MobiDB-lite"/>
    </source>
</evidence>
<feature type="compositionally biased region" description="Polar residues" evidence="1">
    <location>
        <begin position="13"/>
        <end position="29"/>
    </location>
</feature>
<dbReference type="EMBL" id="CM029041">
    <property type="protein sequence ID" value="KAG2627860.1"/>
    <property type="molecule type" value="Genomic_DNA"/>
</dbReference>
<proteinExistence type="predicted"/>
<dbReference type="PANTHER" id="PTHR34835">
    <property type="entry name" value="OS07G0283600 PROTEIN-RELATED"/>
    <property type="match status" value="1"/>
</dbReference>
<gene>
    <name evidence="2" type="ORF">PVAP13_3KG264614</name>
</gene>
<evidence type="ECO:0000313" key="2">
    <source>
        <dbReference type="EMBL" id="KAG2627860.1"/>
    </source>
</evidence>
<protein>
    <submittedName>
        <fullName evidence="2">Uncharacterized protein</fullName>
    </submittedName>
</protein>
<evidence type="ECO:0000313" key="3">
    <source>
        <dbReference type="Proteomes" id="UP000823388"/>
    </source>
</evidence>
<name>A0A8T0UYC2_PANVG</name>
<dbReference type="AlphaFoldDB" id="A0A8T0UYC2"/>
<keyword evidence="3" id="KW-1185">Reference proteome</keyword>
<feature type="region of interest" description="Disordered" evidence="1">
    <location>
        <begin position="1"/>
        <end position="46"/>
    </location>
</feature>
<comment type="caution">
    <text evidence="2">The sequence shown here is derived from an EMBL/GenBank/DDBJ whole genome shotgun (WGS) entry which is preliminary data.</text>
</comment>
<sequence length="932" mass="103467">MVVERDENWVPQFPSNPSRRFGPSSSAPTGRNGGGGSVTPSSPNSSDDEAVSALCITNRCSPKSVFSLVSNLSEFKKQIVRDMDFGGILEIPCISKLNLKLSAWLLSKLDSEESCLVFGPGRRIYVHEDDVGIVLGIPNGDIDVSTTAVTEEQLELLRSSIGLASTDPRSIKGIEYVLQKHLDDQSSSQQIDGFKVAFVVFIMGHLLAPCVKHDQVHLDFWGALKNPAALERYNWCRYVYGHVLDAAQKVRSEIISKGRATSLSGCHYFLQILFLDNVDLSRLNKPHKVVPRLKVFDQESLKLMAVMCASRGEHDFASFIGIRSAESSAYMRHTFQSPNTTPSSSTIPSRVTVPFVRKTDQGNIDSSLLLSPQNAPFKSPSDFYSYIHRHHPGMERTYFIDYIKNHNASMMRGISEMRSSIMRCNAHLVDWLVDNIGPLKMQLIHKKPVVSGCSTPIAPSSITPSDRGHGTSLVGSQRYEFLIFFVSVLGTFVYVFFYYPDVSMHTKSTYMPTKRSVCSSEVTPAKKLKSSIGADFGVEPPSFDLGIDGSIAVGVEVTPQHRIISIEPFKSPMRSVSRGVAPARPSCGLAEVSPADSSRHLAQSVVLDIIHVTEEGIDPNGKVLYGQWINQPFQKCVAPGAPVPCVPWAPELLHLKHDPTAVNDLINCCNDLSEWLVHPLPRYLVLSGSELINTFVQGQDADSDIIDAALRRFCQLDAFVKCPGPTGRWRHFIESDFAVSFLLFALRNGTSHSFFACSPTSVTDIQNRLITFCFVPPLWVLYCAHVSRCGQIIVPVLVDHIWCAYMFDSHGCTVHVLDPAHAESRHQSHMEIFKILHDSLSRCLEHFFKGWSLKPFDSWYLNYPSLGPVVSNPDDSGIVMLHYARNFNGGQLNEQVTKDNILSIRLSMFADILMLDGNEAKLPAPVLSFFPK</sequence>
<dbReference type="SUPFAM" id="SSF54001">
    <property type="entry name" value="Cysteine proteinases"/>
    <property type="match status" value="1"/>
</dbReference>